<dbReference type="PROSITE" id="PS50297">
    <property type="entry name" value="ANK_REP_REGION"/>
    <property type="match status" value="7"/>
</dbReference>
<dbReference type="Gene3D" id="2.20.140.10">
    <property type="entry name" value="WGR domain"/>
    <property type="match status" value="1"/>
</dbReference>
<feature type="region of interest" description="Disordered" evidence="11">
    <location>
        <begin position="1779"/>
        <end position="1880"/>
    </location>
</feature>
<proteinExistence type="predicted"/>
<feature type="compositionally biased region" description="Basic and acidic residues" evidence="11">
    <location>
        <begin position="260"/>
        <end position="277"/>
    </location>
</feature>
<dbReference type="CDD" id="cd07997">
    <property type="entry name" value="WGR_PARP"/>
    <property type="match status" value="1"/>
</dbReference>
<feature type="region of interest" description="Disordered" evidence="11">
    <location>
        <begin position="204"/>
        <end position="294"/>
    </location>
</feature>
<evidence type="ECO:0000256" key="7">
    <source>
        <dbReference type="ARBA" id="ARBA00023043"/>
    </source>
</evidence>
<evidence type="ECO:0000256" key="9">
    <source>
        <dbReference type="PROSITE-ProRule" id="PRU00023"/>
    </source>
</evidence>
<keyword evidence="8" id="KW-0539">Nucleus</keyword>
<dbReference type="PRINTS" id="PR01415">
    <property type="entry name" value="ANKYRIN"/>
</dbReference>
<feature type="repeat" description="ANK" evidence="9">
    <location>
        <begin position="1255"/>
        <end position="1292"/>
    </location>
</feature>
<dbReference type="PANTHER" id="PTHR24198">
    <property type="entry name" value="ANKYRIN REPEAT AND PROTEIN KINASE DOMAIN-CONTAINING PROTEIN"/>
    <property type="match status" value="1"/>
</dbReference>
<feature type="repeat" description="ANK" evidence="9">
    <location>
        <begin position="546"/>
        <end position="578"/>
    </location>
</feature>
<dbReference type="Pfam" id="PF13637">
    <property type="entry name" value="Ank_4"/>
    <property type="match status" value="1"/>
</dbReference>
<evidence type="ECO:0000256" key="10">
    <source>
        <dbReference type="RuleBase" id="RU362114"/>
    </source>
</evidence>
<evidence type="ECO:0000256" key="4">
    <source>
        <dbReference type="ARBA" id="ARBA00022695"/>
    </source>
</evidence>
<feature type="repeat" description="ANK" evidence="9">
    <location>
        <begin position="1185"/>
        <end position="1217"/>
    </location>
</feature>
<evidence type="ECO:0000256" key="5">
    <source>
        <dbReference type="ARBA" id="ARBA00022737"/>
    </source>
</evidence>
<name>A0AAV4F4S0_9GAST</name>
<feature type="compositionally biased region" description="Acidic residues" evidence="11">
    <location>
        <begin position="1854"/>
        <end position="1864"/>
    </location>
</feature>
<dbReference type="Pfam" id="PF02877">
    <property type="entry name" value="PARP_reg"/>
    <property type="match status" value="1"/>
</dbReference>
<dbReference type="GO" id="GO:0005634">
    <property type="term" value="C:nucleus"/>
    <property type="evidence" value="ECO:0007669"/>
    <property type="project" value="UniProtKB-SubCell"/>
</dbReference>
<feature type="repeat" description="ANK" evidence="9">
    <location>
        <begin position="1370"/>
        <end position="1402"/>
    </location>
</feature>
<dbReference type="Pfam" id="PF12796">
    <property type="entry name" value="Ank_2"/>
    <property type="match status" value="6"/>
</dbReference>
<evidence type="ECO:0000256" key="1">
    <source>
        <dbReference type="ARBA" id="ARBA00004123"/>
    </source>
</evidence>
<keyword evidence="4" id="KW-0548">Nucleotidyltransferase</keyword>
<evidence type="ECO:0000259" key="14">
    <source>
        <dbReference type="PROSITE" id="PS51977"/>
    </source>
</evidence>
<accession>A0AAV4F4S0</accession>
<keyword evidence="3 10" id="KW-0808">Transferase</keyword>
<dbReference type="InterPro" id="IPR012317">
    <property type="entry name" value="Poly(ADP-ribose)pol_cat_dom"/>
</dbReference>
<feature type="compositionally biased region" description="Acidic residues" evidence="11">
    <location>
        <begin position="207"/>
        <end position="231"/>
    </location>
</feature>
<dbReference type="EC" id="2.4.2.-" evidence="10"/>
<dbReference type="PANTHER" id="PTHR24198:SF165">
    <property type="entry name" value="ANKYRIN REPEAT-CONTAINING PROTEIN-RELATED"/>
    <property type="match status" value="1"/>
</dbReference>
<evidence type="ECO:0000259" key="13">
    <source>
        <dbReference type="PROSITE" id="PS51060"/>
    </source>
</evidence>
<feature type="repeat" description="ANK" evidence="9">
    <location>
        <begin position="729"/>
        <end position="761"/>
    </location>
</feature>
<dbReference type="SMART" id="SM00248">
    <property type="entry name" value="ANK"/>
    <property type="match status" value="24"/>
</dbReference>
<dbReference type="InterPro" id="IPR036616">
    <property type="entry name" value="Poly(ADP-ribose)pol_reg_dom_sf"/>
</dbReference>
<evidence type="ECO:0000256" key="8">
    <source>
        <dbReference type="ARBA" id="ARBA00023242"/>
    </source>
</evidence>
<dbReference type="Pfam" id="PF00644">
    <property type="entry name" value="PARP"/>
    <property type="match status" value="1"/>
</dbReference>
<feature type="region of interest" description="Disordered" evidence="11">
    <location>
        <begin position="993"/>
        <end position="1054"/>
    </location>
</feature>
<dbReference type="Proteomes" id="UP000762676">
    <property type="component" value="Unassembled WGS sequence"/>
</dbReference>
<dbReference type="PROSITE" id="PS51977">
    <property type="entry name" value="WGR"/>
    <property type="match status" value="1"/>
</dbReference>
<sequence length="2525" mass="280927">MAGTQGIVRVQIAGSQKKVIKTTMESDTKSGATASEVNAPATSENVAASGSSGRKRKARTVDVIEPRTPLKRQRVPVSRFQSPLEDAEPKFKSEAEEKKKEENINLYKKGAFLAVRGAEGTFYLCRTAQNVYSKSRRLRIQWLSVDTPPNDYKFDYVDSTEMETVLTEIKMEKVSRDIYRLPVIEKKRIETILDRALRVEKGIATADEVEEEAMEDARDQEEEEEDDDDDEPPKSRKRTPKASKAKKSSGPTPAQKKKLKEKEKLQKEKKKAQEKAAKQKTKVKGPDRNLKPNPKIKVLEKDPFFETKEKVPEISALMTSKLAFRALNTNNIDDLKVLLEKTEGVTNFEIGRSAQDDRTVLEMAGLQGKKEFIKVLTDEYFNSKSISKKNRKAPPAPIISSVGTGSYNPAYLGIRAIRSLNVSRGNREGNDAFLKEEQQGNVDSGDVVRTWMEQGVQEEILDTFITAVSVADESTKDDQLHNVIDCISRAVSRGHYKLAGKYVAEAERLGGFGFNYLHKQVLTFETEDLKDIIFASSVRKKPFSNDAITPLHCAAVNPNVKYLTRLLSIEPDINLQTRSRARPIHFSAACEGTAPLEFLLKRNASPNEADSSGDLPIHYASRSGRSKNIEVLLKHAKSNVATEVVSEKWGLGNVNRPNRFAMCPLHMAVEEGHLDAVRTLIKYGADVNKALSAGKDKMTPLMIAARRGDLPLARILIQSGAAVEILDKMKRSALTHAIMNGSANVASYLLYLGADPNRVDSSNNTLVHYAAAYGWYFCLKLLIKDAGAKPDEPNIWQTTPIGIAFLKGNYGLVEMLFQNKDVNIDFQTDDGMTLASTACKSLLVPGLDSQIKSLIQNFKADPTIKDVNGFNALHHLAANDIKVKGSYWNRAVDNEAMQISVKIAQLLIAAGCDPTLRTNEGKTPTMLAIEQVNVDLVRFLVENGGTVSPEKNASEKTVLHLMAEQCCTTNLTPMLHILAEHAKVAAPVEEDPKAIKENGKVNNVDHVPEKKTSPESMEVDGAGETKSGDGAENKVSNEINGDPHAPDAKGDAASVTKECKEVSPKSQVAVLKAMAKERDFVGFTPFLRACHVYRTFKANKKDEKEKAEHARAFIQALLAFTESDVNAVVGPKNMPDEPEEHYAPEGKMSAVHMMVNVENEDESNAGAGMAVLFRFAANANQKDKDGKTPLVLAVEGSREKIVKLLLENGADPNVEINHGYYKDTPLVLATARGSLQIMRMLIQYKAEVTSCRSDSLSTPLHLMVTNRVHEDETISMLQLLLKSGAKINSVDKNGNTPLHLAVSCNKGHSDTSTSLEEFLLEKGADMMAKNNDCNMPLHQAVHKDGTDPIELCSLLTSMMRDQRLDEPNKSGYTPLLYAASSGATICCMHLLQRGANLEARESRGNTPLNMAIYGGYDSCAIMLMQRNASLNYPIVVRMPHTKDPTAKESEEEKKKKKRPTLNWRPKLQWESLQPRHFPGETITIFEGAVKKDLTGVAHMLLDGLGMPMEAVEAALNLSKFYLALRLIRRIPDVSQLHAKNKEGQNLFHVLANKTSRNDPDLQLKVAAALLEKGIPLGECDKRGVTPLMYAALRHQSVKLAKFLIDYDKNFNPKVKDSRNRDIMAAFMWDYSWISDNFKLNEVKEWMDTLIDKGGISLNTLYDHPLPDPLLLGAKYAGPELDFFDATQAVKCLTSPLIFAIRNYNFGLAKFMLQKGASPNFPDSDGITPLMHAIQMNDVKMVKLLLNPDYEAVSGYMQEDTSLKHQLSNEPSREVMTINFEVPAKDNPDDILDEDAGEDDEEDQVSLSKHTEENEDSVDLEEDEEPQDDDDVSEHDEDDAENDDDGGDSDHDTDVADDDEPEQDVEVQAPSDGKPNLPSGAMKLTLTRHVSQITKERVFETVPKTSSVDLSKADPQGWTALHHAVCPLAAATFDNTEIVFLLCKAGAPLEVQNKAGDTAADLARKHNSEKIFRQLQKLGLKDDKPFEKSPEGFAVDECVPDKTKPDIEADSEAMLTKLDAAAGVKPDSDDSPKVDSNCDIKKAGEVARSETNIPYSVTLSKVDVTCGVWGMYNFYKLQIVQHTAKKLFILFTRWGRIGDRGQFQHTPFQTLAEAAKEFCKIYKSKTGNDWNQKTQFQNHPKKYRLMPKAEKQHKQHKVDFNFESSIPSKLPEPVFDLLSEMSSVNMLEASIQKVGLNEDFMPFGRMKRKTLIEARRVLTDISELIEKVVKLRNNLTTDLHAEYQSNCEEIAKLTNEYYHLVPIYGFEHETIQPISEKKMLREHTKLLADLMDLQVANTILLGANLRKSEMNPIDYIYSSLGCRIQPMAENDPQTQFILTNIHASAPSARINRVFRIAREGEDQQLADLNLPNHQLLWHGSSMSNFISILSRGLLVTPPEVPCTGHLFGEGIYFADTFVKSANYCHNHSNKSTCKVMLLCEVALGNPKVDVKHGDEDHLDDDINSLKILGLHAPIPDFDALLPFGATLSLGQIQPMKYHPPARITHNEYIIHKAEQVAIRYLVLYNG</sequence>
<feature type="compositionally biased region" description="Basic and acidic residues" evidence="11">
    <location>
        <begin position="87"/>
        <end position="96"/>
    </location>
</feature>
<feature type="compositionally biased region" description="Polar residues" evidence="11">
    <location>
        <begin position="23"/>
        <end position="52"/>
    </location>
</feature>
<dbReference type="SUPFAM" id="SSF48403">
    <property type="entry name" value="Ankyrin repeat"/>
    <property type="match status" value="5"/>
</dbReference>
<dbReference type="SUPFAM" id="SSF56399">
    <property type="entry name" value="ADP-ribosylation"/>
    <property type="match status" value="1"/>
</dbReference>
<dbReference type="EMBL" id="BMAT01011161">
    <property type="protein sequence ID" value="GFR67750.1"/>
    <property type="molecule type" value="Genomic_DNA"/>
</dbReference>
<dbReference type="SUPFAM" id="SSF142921">
    <property type="entry name" value="WGR domain-like"/>
    <property type="match status" value="1"/>
</dbReference>
<dbReference type="InterPro" id="IPR008893">
    <property type="entry name" value="WGR_domain"/>
</dbReference>
<organism evidence="15 16">
    <name type="scientific">Elysia marginata</name>
    <dbReference type="NCBI Taxonomy" id="1093978"/>
    <lineage>
        <taxon>Eukaryota</taxon>
        <taxon>Metazoa</taxon>
        <taxon>Spiralia</taxon>
        <taxon>Lophotrochozoa</taxon>
        <taxon>Mollusca</taxon>
        <taxon>Gastropoda</taxon>
        <taxon>Heterobranchia</taxon>
        <taxon>Euthyneura</taxon>
        <taxon>Panpulmonata</taxon>
        <taxon>Sacoglossa</taxon>
        <taxon>Placobranchoidea</taxon>
        <taxon>Plakobranchidae</taxon>
        <taxon>Elysia</taxon>
    </lineage>
</organism>
<dbReference type="SUPFAM" id="SSF47587">
    <property type="entry name" value="Domain of poly(ADP-ribose) polymerase"/>
    <property type="match status" value="1"/>
</dbReference>
<feature type="repeat" description="ANK" evidence="9">
    <location>
        <begin position="1724"/>
        <end position="1746"/>
    </location>
</feature>
<feature type="repeat" description="ANK" evidence="9">
    <location>
        <begin position="1293"/>
        <end position="1331"/>
    </location>
</feature>
<dbReference type="GO" id="GO:0003950">
    <property type="term" value="F:NAD+ poly-ADP-ribosyltransferase activity"/>
    <property type="evidence" value="ECO:0007669"/>
    <property type="project" value="UniProtKB-UniRule"/>
</dbReference>
<feature type="compositionally biased region" description="Acidic residues" evidence="11">
    <location>
        <begin position="1812"/>
        <end position="1846"/>
    </location>
</feature>
<evidence type="ECO:0000313" key="16">
    <source>
        <dbReference type="Proteomes" id="UP000762676"/>
    </source>
</evidence>
<feature type="domain" description="WGR" evidence="14">
    <location>
        <begin position="2042"/>
        <end position="2142"/>
    </location>
</feature>
<dbReference type="Gene3D" id="1.25.40.20">
    <property type="entry name" value="Ankyrin repeat-containing domain"/>
    <property type="match status" value="7"/>
</dbReference>
<evidence type="ECO:0000256" key="2">
    <source>
        <dbReference type="ARBA" id="ARBA00022676"/>
    </source>
</evidence>
<feature type="repeat" description="ANK" evidence="9">
    <location>
        <begin position="696"/>
        <end position="728"/>
    </location>
</feature>
<keyword evidence="7 9" id="KW-0040">ANK repeat</keyword>
<feature type="repeat" description="ANK" evidence="9">
    <location>
        <begin position="920"/>
        <end position="952"/>
    </location>
</feature>
<dbReference type="Pfam" id="PF00023">
    <property type="entry name" value="Ank"/>
    <property type="match status" value="2"/>
</dbReference>
<comment type="caution">
    <text evidence="15">The sequence shown here is derived from an EMBL/GenBank/DDBJ whole genome shotgun (WGS) entry which is preliminary data.</text>
</comment>
<protein>
    <recommendedName>
        <fullName evidence="10">Poly [ADP-ribose] polymerase</fullName>
        <shortName evidence="10">PARP</shortName>
        <ecNumber evidence="10">2.4.2.-</ecNumber>
    </recommendedName>
</protein>
<evidence type="ECO:0000256" key="3">
    <source>
        <dbReference type="ARBA" id="ARBA00022679"/>
    </source>
</evidence>
<dbReference type="PROSITE" id="PS50088">
    <property type="entry name" value="ANK_REPEAT"/>
    <property type="match status" value="10"/>
</dbReference>
<feature type="repeat" description="ANK" evidence="9">
    <location>
        <begin position="660"/>
        <end position="692"/>
    </location>
</feature>
<keyword evidence="2 10" id="KW-0328">Glycosyltransferase</keyword>
<comment type="subcellular location">
    <subcellularLocation>
        <location evidence="1">Nucleus</location>
    </subcellularLocation>
</comment>
<dbReference type="Gene3D" id="1.20.142.10">
    <property type="entry name" value="Poly(ADP-ribose) polymerase, regulatory domain"/>
    <property type="match status" value="1"/>
</dbReference>
<dbReference type="GO" id="GO:0016779">
    <property type="term" value="F:nucleotidyltransferase activity"/>
    <property type="evidence" value="ECO:0007669"/>
    <property type="project" value="UniProtKB-KW"/>
</dbReference>
<feature type="compositionally biased region" description="Basic residues" evidence="11">
    <location>
        <begin position="235"/>
        <end position="247"/>
    </location>
</feature>
<evidence type="ECO:0000256" key="6">
    <source>
        <dbReference type="ARBA" id="ARBA00023027"/>
    </source>
</evidence>
<evidence type="ECO:0000313" key="15">
    <source>
        <dbReference type="EMBL" id="GFR67750.1"/>
    </source>
</evidence>
<feature type="compositionally biased region" description="Basic and acidic residues" evidence="11">
    <location>
        <begin position="1441"/>
        <end position="1453"/>
    </location>
</feature>
<reference evidence="15 16" key="1">
    <citation type="journal article" date="2021" name="Elife">
        <title>Chloroplast acquisition without the gene transfer in kleptoplastic sea slugs, Plakobranchus ocellatus.</title>
        <authorList>
            <person name="Maeda T."/>
            <person name="Takahashi S."/>
            <person name="Yoshida T."/>
            <person name="Shimamura S."/>
            <person name="Takaki Y."/>
            <person name="Nagai Y."/>
            <person name="Toyoda A."/>
            <person name="Suzuki Y."/>
            <person name="Arimoto A."/>
            <person name="Ishii H."/>
            <person name="Satoh N."/>
            <person name="Nishiyama T."/>
            <person name="Hasebe M."/>
            <person name="Maruyama T."/>
            <person name="Minagawa J."/>
            <person name="Obokata J."/>
            <person name="Shigenobu S."/>
        </authorList>
    </citation>
    <scope>NUCLEOTIDE SEQUENCE [LARGE SCALE GENOMIC DNA]</scope>
</reference>
<dbReference type="InterPro" id="IPR004102">
    <property type="entry name" value="Poly(ADP-ribose)pol_reg_dom"/>
</dbReference>
<dbReference type="SMART" id="SM00773">
    <property type="entry name" value="WGR"/>
    <property type="match status" value="1"/>
</dbReference>
<gene>
    <name evidence="15" type="ORF">ElyMa_005591100</name>
</gene>
<feature type="domain" description="PARP catalytic" evidence="12">
    <location>
        <begin position="2310"/>
        <end position="2525"/>
    </location>
</feature>
<keyword evidence="6 10" id="KW-0520">NAD</keyword>
<dbReference type="Pfam" id="PF05406">
    <property type="entry name" value="WGR"/>
    <property type="match status" value="1"/>
</dbReference>
<keyword evidence="5" id="KW-0677">Repeat</keyword>
<feature type="region of interest" description="Disordered" evidence="11">
    <location>
        <begin position="16"/>
        <end position="96"/>
    </location>
</feature>
<evidence type="ECO:0000259" key="12">
    <source>
        <dbReference type="PROSITE" id="PS51059"/>
    </source>
</evidence>
<dbReference type="PROSITE" id="PS51060">
    <property type="entry name" value="PARP_ALPHA_HD"/>
    <property type="match status" value="1"/>
</dbReference>
<dbReference type="InterPro" id="IPR036930">
    <property type="entry name" value="WGR_dom_sf"/>
</dbReference>
<dbReference type="Gene3D" id="3.90.228.10">
    <property type="match status" value="1"/>
</dbReference>
<dbReference type="InterPro" id="IPR036770">
    <property type="entry name" value="Ankyrin_rpt-contain_sf"/>
</dbReference>
<dbReference type="PROSITE" id="PS51059">
    <property type="entry name" value="PARP_CATALYTIC"/>
    <property type="match status" value="1"/>
</dbReference>
<keyword evidence="16" id="KW-1185">Reference proteome</keyword>
<feature type="domain" description="PARP alpha-helical" evidence="13">
    <location>
        <begin position="2166"/>
        <end position="2300"/>
    </location>
</feature>
<evidence type="ECO:0000256" key="11">
    <source>
        <dbReference type="SAM" id="MobiDB-lite"/>
    </source>
</evidence>
<feature type="region of interest" description="Disordered" evidence="11">
    <location>
        <begin position="1441"/>
        <end position="1460"/>
    </location>
</feature>
<dbReference type="InterPro" id="IPR002110">
    <property type="entry name" value="Ankyrin_rpt"/>
</dbReference>
<feature type="compositionally biased region" description="Acidic residues" evidence="11">
    <location>
        <begin position="1788"/>
        <end position="1803"/>
    </location>
</feature>